<dbReference type="Proteomes" id="UP001374579">
    <property type="component" value="Unassembled WGS sequence"/>
</dbReference>
<comment type="subcellular location">
    <subcellularLocation>
        <location evidence="1">Cell membrane</location>
        <topology evidence="1">Multi-pass membrane protein</topology>
    </subcellularLocation>
</comment>
<comment type="caution">
    <text evidence="16">The sequence shown here is derived from an EMBL/GenBank/DDBJ whole genome shotgun (WGS) entry which is preliminary data.</text>
</comment>
<evidence type="ECO:0000256" key="12">
    <source>
        <dbReference type="ARBA" id="ARBA00031989"/>
    </source>
</evidence>
<keyword evidence="5 14" id="KW-0812">Transmembrane</keyword>
<keyword evidence="7 14" id="KW-1133">Transmembrane helix</keyword>
<name>A0AAN9B1X5_9CAEN</name>
<keyword evidence="17" id="KW-1185">Reference proteome</keyword>
<evidence type="ECO:0000259" key="15">
    <source>
        <dbReference type="Pfam" id="PF00520"/>
    </source>
</evidence>
<keyword evidence="10 14" id="KW-0472">Membrane</keyword>
<reference evidence="16 17" key="1">
    <citation type="submission" date="2024-02" db="EMBL/GenBank/DDBJ databases">
        <title>Chromosome-scale genome assembly of the rough periwinkle Littorina saxatilis.</title>
        <authorList>
            <person name="De Jode A."/>
            <person name="Faria R."/>
            <person name="Formenti G."/>
            <person name="Sims Y."/>
            <person name="Smith T.P."/>
            <person name="Tracey A."/>
            <person name="Wood J.M.D."/>
            <person name="Zagrodzka Z.B."/>
            <person name="Johannesson K."/>
            <person name="Butlin R.K."/>
            <person name="Leder E.H."/>
        </authorList>
    </citation>
    <scope>NUCLEOTIDE SEQUENCE [LARGE SCALE GENOMIC DNA]</scope>
    <source>
        <strain evidence="16">Snail1</strain>
        <tissue evidence="16">Muscle</tissue>
    </source>
</reference>
<dbReference type="Gene3D" id="1.20.120.350">
    <property type="entry name" value="Voltage-gated potassium channels. Chain C"/>
    <property type="match status" value="1"/>
</dbReference>
<dbReference type="InterPro" id="IPR031846">
    <property type="entry name" value="Hvcn1"/>
</dbReference>
<keyword evidence="11" id="KW-0407">Ion channel</keyword>
<sequence length="211" mass="23621">MSAYQRFENNKTKEKNDGEAKDTSSREDVRVDMAKTARGSESSEGRGVTFFGDNEAECINAIMDPGGFRNQSLLWKVRIALGRGLEHIFFRLFTVILILVDLTLMIIDLSNPPECVVTDVGNSSGNVTYVPVATYPEGSPLKIVSHTIIAIFLLEVVLRVFAKGRAFFLVILDVIDMVVVVLSFIIDIVNIKYHPEEKCDENETRSPSYLR</sequence>
<dbReference type="GO" id="GO:0030171">
    <property type="term" value="F:voltage-gated proton channel activity"/>
    <property type="evidence" value="ECO:0007669"/>
    <property type="project" value="InterPro"/>
</dbReference>
<evidence type="ECO:0000256" key="9">
    <source>
        <dbReference type="ARBA" id="ARBA00023065"/>
    </source>
</evidence>
<accession>A0AAN9B1X5</accession>
<dbReference type="InterPro" id="IPR005821">
    <property type="entry name" value="Ion_trans_dom"/>
</dbReference>
<feature type="domain" description="Ion transport" evidence="15">
    <location>
        <begin position="89"/>
        <end position="189"/>
    </location>
</feature>
<evidence type="ECO:0000256" key="13">
    <source>
        <dbReference type="SAM" id="MobiDB-lite"/>
    </source>
</evidence>
<evidence type="ECO:0000256" key="14">
    <source>
        <dbReference type="SAM" id="Phobius"/>
    </source>
</evidence>
<keyword evidence="6" id="KW-0851">Voltage-gated channel</keyword>
<evidence type="ECO:0000256" key="10">
    <source>
        <dbReference type="ARBA" id="ARBA00023136"/>
    </source>
</evidence>
<evidence type="ECO:0000256" key="3">
    <source>
        <dbReference type="ARBA" id="ARBA00022448"/>
    </source>
</evidence>
<dbReference type="PANTHER" id="PTHR46480">
    <property type="entry name" value="F20B24.22"/>
    <property type="match status" value="1"/>
</dbReference>
<evidence type="ECO:0000256" key="5">
    <source>
        <dbReference type="ARBA" id="ARBA00022692"/>
    </source>
</evidence>
<dbReference type="SUPFAM" id="SSF81324">
    <property type="entry name" value="Voltage-gated potassium channels"/>
    <property type="match status" value="1"/>
</dbReference>
<evidence type="ECO:0000256" key="1">
    <source>
        <dbReference type="ARBA" id="ARBA00004651"/>
    </source>
</evidence>
<feature type="transmembrane region" description="Helical" evidence="14">
    <location>
        <begin position="143"/>
        <end position="161"/>
    </location>
</feature>
<keyword evidence="4" id="KW-1003">Cell membrane</keyword>
<dbReference type="AlphaFoldDB" id="A0AAN9B1X5"/>
<proteinExistence type="predicted"/>
<feature type="compositionally biased region" description="Basic and acidic residues" evidence="13">
    <location>
        <begin position="8"/>
        <end position="35"/>
    </location>
</feature>
<evidence type="ECO:0000256" key="8">
    <source>
        <dbReference type="ARBA" id="ARBA00023054"/>
    </source>
</evidence>
<feature type="transmembrane region" description="Helical" evidence="14">
    <location>
        <begin position="166"/>
        <end position="186"/>
    </location>
</feature>
<feature type="region of interest" description="Disordered" evidence="13">
    <location>
        <begin position="1"/>
        <end position="46"/>
    </location>
</feature>
<evidence type="ECO:0000313" key="16">
    <source>
        <dbReference type="EMBL" id="KAK7097736.1"/>
    </source>
</evidence>
<dbReference type="Pfam" id="PF00520">
    <property type="entry name" value="Ion_trans"/>
    <property type="match status" value="1"/>
</dbReference>
<evidence type="ECO:0000256" key="4">
    <source>
        <dbReference type="ARBA" id="ARBA00022475"/>
    </source>
</evidence>
<keyword evidence="8" id="KW-0175">Coiled coil</keyword>
<evidence type="ECO:0000256" key="2">
    <source>
        <dbReference type="ARBA" id="ARBA00015897"/>
    </source>
</evidence>
<organism evidence="16 17">
    <name type="scientific">Littorina saxatilis</name>
    <dbReference type="NCBI Taxonomy" id="31220"/>
    <lineage>
        <taxon>Eukaryota</taxon>
        <taxon>Metazoa</taxon>
        <taxon>Spiralia</taxon>
        <taxon>Lophotrochozoa</taxon>
        <taxon>Mollusca</taxon>
        <taxon>Gastropoda</taxon>
        <taxon>Caenogastropoda</taxon>
        <taxon>Littorinimorpha</taxon>
        <taxon>Littorinoidea</taxon>
        <taxon>Littorinidae</taxon>
        <taxon>Littorina</taxon>
    </lineage>
</organism>
<evidence type="ECO:0000313" key="17">
    <source>
        <dbReference type="Proteomes" id="UP001374579"/>
    </source>
</evidence>
<dbReference type="InterPro" id="IPR027359">
    <property type="entry name" value="Volt_channel_dom_sf"/>
</dbReference>
<evidence type="ECO:0000256" key="6">
    <source>
        <dbReference type="ARBA" id="ARBA00022882"/>
    </source>
</evidence>
<dbReference type="PANTHER" id="PTHR46480:SF1">
    <property type="entry name" value="VOLTAGE-GATED HYDROGEN CHANNEL 1"/>
    <property type="match status" value="1"/>
</dbReference>
<dbReference type="GO" id="GO:0034702">
    <property type="term" value="C:monoatomic ion channel complex"/>
    <property type="evidence" value="ECO:0007669"/>
    <property type="project" value="UniProtKB-KW"/>
</dbReference>
<feature type="transmembrane region" description="Helical" evidence="14">
    <location>
        <begin position="88"/>
        <end position="107"/>
    </location>
</feature>
<keyword evidence="9" id="KW-0406">Ion transport</keyword>
<evidence type="ECO:0000256" key="11">
    <source>
        <dbReference type="ARBA" id="ARBA00023303"/>
    </source>
</evidence>
<dbReference type="EMBL" id="JBAMIC010000013">
    <property type="protein sequence ID" value="KAK7097736.1"/>
    <property type="molecule type" value="Genomic_DNA"/>
</dbReference>
<protein>
    <recommendedName>
        <fullName evidence="2">Voltage-gated hydrogen channel 1</fullName>
    </recommendedName>
    <alternativeName>
        <fullName evidence="12">Hydrogen voltage-gated channel 1</fullName>
    </alternativeName>
</protein>
<evidence type="ECO:0000256" key="7">
    <source>
        <dbReference type="ARBA" id="ARBA00022989"/>
    </source>
</evidence>
<dbReference type="GO" id="GO:0005886">
    <property type="term" value="C:plasma membrane"/>
    <property type="evidence" value="ECO:0007669"/>
    <property type="project" value="UniProtKB-SubCell"/>
</dbReference>
<keyword evidence="3" id="KW-0813">Transport</keyword>
<gene>
    <name evidence="16" type="ORF">V1264_004670</name>
</gene>